<dbReference type="OrthoDB" id="1691770at2759"/>
<name>A0A6G1F7C5_9ORYZ</name>
<dbReference type="EMBL" id="SPHZ02000001">
    <property type="protein sequence ID" value="KAF0932745.1"/>
    <property type="molecule type" value="Genomic_DNA"/>
</dbReference>
<evidence type="ECO:0000256" key="6">
    <source>
        <dbReference type="ARBA" id="ARBA00025556"/>
    </source>
</evidence>
<dbReference type="GO" id="GO:0046863">
    <property type="term" value="F:ribulose-1,5-bisphosphate carboxylase/oxygenase activator activity"/>
    <property type="evidence" value="ECO:0007669"/>
    <property type="project" value="TreeGrafter"/>
</dbReference>
<comment type="function">
    <text evidence="6">Activation of RuBisCO (ribulose-1,5-bisphosphate carboxylase/oxygenase; EC 4.1.1.39) involves the ATP-dependent carboxylation of the epsilon-amino group of lysine leading to a carbamate structure.</text>
</comment>
<reference evidence="8 9" key="1">
    <citation type="submission" date="2019-11" db="EMBL/GenBank/DDBJ databases">
        <title>Whole genome sequence of Oryza granulata.</title>
        <authorList>
            <person name="Li W."/>
        </authorList>
    </citation>
    <scope>NUCLEOTIDE SEQUENCE [LARGE SCALE GENOMIC DNA]</scope>
    <source>
        <strain evidence="9">cv. Menghai</strain>
        <tissue evidence="8">Leaf</tissue>
    </source>
</reference>
<dbReference type="PANTHER" id="PTHR32429:SF32">
    <property type="entry name" value="RIBULOSE BISPHOSPHATE CARBOXYLASE_OXYGENASE ACTIVASE, CHLOROPLASTIC"/>
    <property type="match status" value="1"/>
</dbReference>
<comment type="caution">
    <text evidence="8">The sequence shown here is derived from an EMBL/GenBank/DDBJ whole genome shotgun (WGS) entry which is preliminary data.</text>
</comment>
<dbReference type="GO" id="GO:0009570">
    <property type="term" value="C:chloroplast stroma"/>
    <property type="evidence" value="ECO:0007669"/>
    <property type="project" value="UniProtKB-SubCell"/>
</dbReference>
<dbReference type="InterPro" id="IPR044960">
    <property type="entry name" value="RCA-like"/>
</dbReference>
<protein>
    <submittedName>
        <fullName evidence="8">Uncharacterized protein</fullName>
    </submittedName>
</protein>
<comment type="similarity">
    <text evidence="7">Belongs to the RuBisCO activase family.</text>
</comment>
<evidence type="ECO:0000256" key="5">
    <source>
        <dbReference type="ARBA" id="ARBA00022840"/>
    </source>
</evidence>
<sequence length="162" mass="17556">MMVSSPKLMLGAHGRASLRELPCSASQARKAPEKLVFSSGIRRAKGISLKSVSAVPDLDETQHAGARDRWAGLALDTSDDQQDIARGKGLADDLFQAPLGYGTHVPVMSSHEYVSQGMRRYAFDNTVDGYYIAPAFMDKVVVHIAKNFMDLPGIRVPVILGV</sequence>
<evidence type="ECO:0000256" key="4">
    <source>
        <dbReference type="ARBA" id="ARBA00022741"/>
    </source>
</evidence>
<evidence type="ECO:0000313" key="9">
    <source>
        <dbReference type="Proteomes" id="UP000479710"/>
    </source>
</evidence>
<comment type="subcellular location">
    <subcellularLocation>
        <location evidence="1">Plastid</location>
        <location evidence="1">Chloroplast stroma</location>
    </subcellularLocation>
</comment>
<dbReference type="AlphaFoldDB" id="A0A6G1F7C5"/>
<keyword evidence="4" id="KW-0547">Nucleotide-binding</keyword>
<gene>
    <name evidence="8" type="ORF">E2562_012086</name>
</gene>
<keyword evidence="2" id="KW-0150">Chloroplast</keyword>
<evidence type="ECO:0000256" key="7">
    <source>
        <dbReference type="ARBA" id="ARBA00025781"/>
    </source>
</evidence>
<keyword evidence="5" id="KW-0067">ATP-binding</keyword>
<dbReference type="GO" id="GO:0009579">
    <property type="term" value="C:thylakoid"/>
    <property type="evidence" value="ECO:0007669"/>
    <property type="project" value="TreeGrafter"/>
</dbReference>
<proteinExistence type="inferred from homology"/>
<evidence type="ECO:0000313" key="8">
    <source>
        <dbReference type="EMBL" id="KAF0932745.1"/>
    </source>
</evidence>
<accession>A0A6G1F7C5</accession>
<keyword evidence="9" id="KW-1185">Reference proteome</keyword>
<evidence type="ECO:0000256" key="1">
    <source>
        <dbReference type="ARBA" id="ARBA00004470"/>
    </source>
</evidence>
<organism evidence="8 9">
    <name type="scientific">Oryza meyeriana var. granulata</name>
    <dbReference type="NCBI Taxonomy" id="110450"/>
    <lineage>
        <taxon>Eukaryota</taxon>
        <taxon>Viridiplantae</taxon>
        <taxon>Streptophyta</taxon>
        <taxon>Embryophyta</taxon>
        <taxon>Tracheophyta</taxon>
        <taxon>Spermatophyta</taxon>
        <taxon>Magnoliopsida</taxon>
        <taxon>Liliopsida</taxon>
        <taxon>Poales</taxon>
        <taxon>Poaceae</taxon>
        <taxon>BOP clade</taxon>
        <taxon>Oryzoideae</taxon>
        <taxon>Oryzeae</taxon>
        <taxon>Oryzinae</taxon>
        <taxon>Oryza</taxon>
        <taxon>Oryza meyeriana</taxon>
    </lineage>
</organism>
<dbReference type="GO" id="GO:0005524">
    <property type="term" value="F:ATP binding"/>
    <property type="evidence" value="ECO:0007669"/>
    <property type="project" value="UniProtKB-KW"/>
</dbReference>
<dbReference type="PANTHER" id="PTHR32429">
    <property type="match status" value="1"/>
</dbReference>
<dbReference type="Proteomes" id="UP000479710">
    <property type="component" value="Unassembled WGS sequence"/>
</dbReference>
<evidence type="ECO:0000256" key="3">
    <source>
        <dbReference type="ARBA" id="ARBA00022640"/>
    </source>
</evidence>
<evidence type="ECO:0000256" key="2">
    <source>
        <dbReference type="ARBA" id="ARBA00022528"/>
    </source>
</evidence>
<keyword evidence="3" id="KW-0934">Plastid</keyword>